<comment type="similarity">
    <text evidence="2">Belongs to the ScpA family.</text>
</comment>
<dbReference type="Pfam" id="PF02616">
    <property type="entry name" value="SMC_ScpA"/>
    <property type="match status" value="1"/>
</dbReference>
<accession>A0A1Q2MD60</accession>
<dbReference type="AlphaFoldDB" id="A0A1Q2MD60"/>
<dbReference type="Proteomes" id="UP000188181">
    <property type="component" value="Chromosome"/>
</dbReference>
<keyword evidence="2" id="KW-0132">Cell division</keyword>
<dbReference type="RefSeq" id="WP_186804875.1">
    <property type="nucleotide sequence ID" value="NZ_CP019646.1"/>
</dbReference>
<proteinExistence type="inferred from homology"/>
<dbReference type="KEGG" id="pbas:SMSP2_00991"/>
<feature type="compositionally biased region" description="Basic and acidic residues" evidence="3">
    <location>
        <begin position="119"/>
        <end position="128"/>
    </location>
</feature>
<dbReference type="GO" id="GO:0006260">
    <property type="term" value="P:DNA replication"/>
    <property type="evidence" value="ECO:0007669"/>
    <property type="project" value="UniProtKB-UniRule"/>
</dbReference>
<evidence type="ECO:0000256" key="1">
    <source>
        <dbReference type="ARBA" id="ARBA00044777"/>
    </source>
</evidence>
<comment type="subunit">
    <text evidence="2">Component of a cohesin-like complex composed of ScpA, ScpB and the Smc homodimer, in which ScpA and ScpB bind to the head domain of Smc. The presence of the three proteins is required for the association of the complex with DNA.</text>
</comment>
<keyword evidence="5" id="KW-1185">Reference proteome</keyword>
<dbReference type="GO" id="GO:0005737">
    <property type="term" value="C:cytoplasm"/>
    <property type="evidence" value="ECO:0007669"/>
    <property type="project" value="UniProtKB-SubCell"/>
</dbReference>
<dbReference type="Gene3D" id="6.10.250.2410">
    <property type="match status" value="1"/>
</dbReference>
<evidence type="ECO:0000256" key="2">
    <source>
        <dbReference type="HAMAP-Rule" id="MF_01805"/>
    </source>
</evidence>
<evidence type="ECO:0000256" key="3">
    <source>
        <dbReference type="SAM" id="MobiDB-lite"/>
    </source>
</evidence>
<keyword evidence="2" id="KW-0963">Cytoplasm</keyword>
<keyword evidence="2" id="KW-0159">Chromosome partition</keyword>
<keyword evidence="2" id="KW-0131">Cell cycle</keyword>
<dbReference type="PANTHER" id="PTHR33969">
    <property type="entry name" value="SEGREGATION AND CONDENSATION PROTEIN A"/>
    <property type="match status" value="1"/>
</dbReference>
<comment type="function">
    <text evidence="2">Participates in chromosomal partition during cell division. May act via the formation of a condensin-like complex containing Smc and ScpB that pull DNA away from mid-cell into both cell halves.</text>
</comment>
<organism evidence="4 5">
    <name type="scientific">Limihaloglobus sulfuriphilus</name>
    <dbReference type="NCBI Taxonomy" id="1851148"/>
    <lineage>
        <taxon>Bacteria</taxon>
        <taxon>Pseudomonadati</taxon>
        <taxon>Planctomycetota</taxon>
        <taxon>Phycisphaerae</taxon>
        <taxon>Sedimentisphaerales</taxon>
        <taxon>Sedimentisphaeraceae</taxon>
        <taxon>Limihaloglobus</taxon>
    </lineage>
</organism>
<dbReference type="EMBL" id="CP019646">
    <property type="protein sequence ID" value="AQQ70636.1"/>
    <property type="molecule type" value="Genomic_DNA"/>
</dbReference>
<evidence type="ECO:0000313" key="4">
    <source>
        <dbReference type="EMBL" id="AQQ70636.1"/>
    </source>
</evidence>
<dbReference type="STRING" id="1851148.SMSP2_00991"/>
<dbReference type="InterPro" id="IPR003768">
    <property type="entry name" value="ScpA"/>
</dbReference>
<protein>
    <recommendedName>
        <fullName evidence="1 2">Segregation and condensation protein A</fullName>
    </recommendedName>
</protein>
<dbReference type="HAMAP" id="MF_01805">
    <property type="entry name" value="ScpA"/>
    <property type="match status" value="1"/>
</dbReference>
<reference evidence="5" key="1">
    <citation type="submission" date="2017-02" db="EMBL/GenBank/DDBJ databases">
        <title>Comparative genomics and description of representatives of a novel lineage of planctomycetes thriving in anoxic sediments.</title>
        <authorList>
            <person name="Spring S."/>
            <person name="Bunk B."/>
            <person name="Sproer C."/>
        </authorList>
    </citation>
    <scope>NUCLEOTIDE SEQUENCE [LARGE SCALE GENOMIC DNA]</scope>
    <source>
        <strain evidence="5">SM-Chi-D1</strain>
    </source>
</reference>
<dbReference type="GO" id="GO:0051301">
    <property type="term" value="P:cell division"/>
    <property type="evidence" value="ECO:0007669"/>
    <property type="project" value="UniProtKB-KW"/>
</dbReference>
<dbReference type="GO" id="GO:0007059">
    <property type="term" value="P:chromosome segregation"/>
    <property type="evidence" value="ECO:0007669"/>
    <property type="project" value="UniProtKB-UniRule"/>
</dbReference>
<sequence length="274" mass="31781">MSDYKIQLDNLFAGPLDLLLYLVRKEEVDVYDIPISKITQEYLKYMEMLSGLDIELAGEFLTMAATLMEIKSAMLLPRTSLMGDEDGEGDDIDPRSELIKQLLEYKKFRDAANLLDSRQADQQEKYPRPDSILSNIKNDQEPELDMDDVSIWLLLETFDNLMRSIGRYQDYSEIQDDTPIDYYQVDILHRLQKLGPMTFEHIFQDHSSRSAMIGLFLALLELVRDRLVWTEQSDDSKVIYLKALTDKPAYDAVHSVMLAVEEENNNEQSFNDNQ</sequence>
<comment type="subcellular location">
    <subcellularLocation>
        <location evidence="2">Cytoplasm</location>
    </subcellularLocation>
    <text evidence="2">Associated with two foci at the outer edges of the nucleoid region in young cells, and at four foci within both cell halves in older cells.</text>
</comment>
<gene>
    <name evidence="4" type="primary">scpA_2</name>
    <name evidence="2" type="synonym">scpA</name>
    <name evidence="4" type="ORF">SMSP2_00991</name>
</gene>
<name>A0A1Q2MD60_9BACT</name>
<evidence type="ECO:0000313" key="5">
    <source>
        <dbReference type="Proteomes" id="UP000188181"/>
    </source>
</evidence>
<dbReference type="PANTHER" id="PTHR33969:SF2">
    <property type="entry name" value="SEGREGATION AND CONDENSATION PROTEIN A"/>
    <property type="match status" value="1"/>
</dbReference>
<feature type="region of interest" description="Disordered" evidence="3">
    <location>
        <begin position="119"/>
        <end position="139"/>
    </location>
</feature>